<dbReference type="Gene3D" id="1.10.260.40">
    <property type="entry name" value="lambda repressor-like DNA-binding domains"/>
    <property type="match status" value="1"/>
</dbReference>
<reference evidence="4" key="1">
    <citation type="journal article" date="2023" name="Int. J. Syst. Evol. Microbiol.">
        <title>Claveliimonas bilis gen. nov., sp. nov., deoxycholic acid-producing bacteria isolated from human faeces, and reclassification of Sellimonas monacensis Zenner et al. 2021 as Claveliimonas monacensis comb. nov.</title>
        <authorList>
            <person name="Hisatomi A."/>
            <person name="Kastawa N.W.E.P.G."/>
            <person name="Song I."/>
            <person name="Ohkuma M."/>
            <person name="Fukiya S."/>
            <person name="Sakamoto M."/>
        </authorList>
    </citation>
    <scope>NUCLEOTIDE SEQUENCE [LARGE SCALE GENOMIC DNA]</scope>
    <source>
        <strain evidence="4">12BBH14</strain>
    </source>
</reference>
<dbReference type="PANTHER" id="PTHR46797">
    <property type="entry name" value="HTH-TYPE TRANSCRIPTIONAL REGULATOR"/>
    <property type="match status" value="1"/>
</dbReference>
<feature type="domain" description="HTH cro/C1-type" evidence="2">
    <location>
        <begin position="11"/>
        <end position="65"/>
    </location>
</feature>
<dbReference type="EMBL" id="AP027742">
    <property type="protein sequence ID" value="BDZ78640.1"/>
    <property type="molecule type" value="Genomic_DNA"/>
</dbReference>
<dbReference type="InterPro" id="IPR050807">
    <property type="entry name" value="TransReg_Diox_bact_type"/>
</dbReference>
<organism evidence="3 4">
    <name type="scientific">Claveliimonas bilis</name>
    <dbReference type="NCBI Taxonomy" id="3028070"/>
    <lineage>
        <taxon>Bacteria</taxon>
        <taxon>Bacillati</taxon>
        <taxon>Bacillota</taxon>
        <taxon>Clostridia</taxon>
        <taxon>Lachnospirales</taxon>
        <taxon>Lachnospiraceae</taxon>
        <taxon>Claveliimonas</taxon>
    </lineage>
</organism>
<sequence>MSNNFSTGERVRKLRKKNHLSQEQLAFAAEITTAYLGQIERNEKNPTILVISKICDALGMGLSEFFAEETLPEQKVDAVTIQILNQLRDQEEEDKVIILQLIKQALKLKKR</sequence>
<evidence type="ECO:0000313" key="3">
    <source>
        <dbReference type="EMBL" id="BDZ78640.1"/>
    </source>
</evidence>
<proteinExistence type="predicted"/>
<dbReference type="SUPFAM" id="SSF47413">
    <property type="entry name" value="lambda repressor-like DNA-binding domains"/>
    <property type="match status" value="1"/>
</dbReference>
<dbReference type="CDD" id="cd00093">
    <property type="entry name" value="HTH_XRE"/>
    <property type="match status" value="1"/>
</dbReference>
<keyword evidence="4" id="KW-1185">Reference proteome</keyword>
<dbReference type="InterPro" id="IPR001387">
    <property type="entry name" value="Cro/C1-type_HTH"/>
</dbReference>
<dbReference type="RefSeq" id="WP_256192963.1">
    <property type="nucleotide sequence ID" value="NZ_AP027742.1"/>
</dbReference>
<evidence type="ECO:0000256" key="1">
    <source>
        <dbReference type="ARBA" id="ARBA00023125"/>
    </source>
</evidence>
<evidence type="ECO:0000259" key="2">
    <source>
        <dbReference type="PROSITE" id="PS50943"/>
    </source>
</evidence>
<dbReference type="Pfam" id="PF01381">
    <property type="entry name" value="HTH_3"/>
    <property type="match status" value="1"/>
</dbReference>
<evidence type="ECO:0000313" key="4">
    <source>
        <dbReference type="Proteomes" id="UP001305815"/>
    </source>
</evidence>
<dbReference type="PANTHER" id="PTHR46797:SF1">
    <property type="entry name" value="METHYLPHOSPHONATE SYNTHASE"/>
    <property type="match status" value="1"/>
</dbReference>
<dbReference type="PROSITE" id="PS50943">
    <property type="entry name" value="HTH_CROC1"/>
    <property type="match status" value="1"/>
</dbReference>
<dbReference type="Proteomes" id="UP001305815">
    <property type="component" value="Chromosome"/>
</dbReference>
<name>A0ABN6Z6A4_9FIRM</name>
<keyword evidence="1" id="KW-0238">DNA-binding</keyword>
<accession>A0ABN6Z6A4</accession>
<dbReference type="InterPro" id="IPR010982">
    <property type="entry name" value="Lambda_DNA-bd_dom_sf"/>
</dbReference>
<gene>
    <name evidence="3" type="ORF">Lac1_28230</name>
</gene>
<dbReference type="SMART" id="SM00530">
    <property type="entry name" value="HTH_XRE"/>
    <property type="match status" value="1"/>
</dbReference>
<protein>
    <recommendedName>
        <fullName evidence="2">HTH cro/C1-type domain-containing protein</fullName>
    </recommendedName>
</protein>